<protein>
    <submittedName>
        <fullName evidence="1">Uncharacterized protein</fullName>
    </submittedName>
</protein>
<sequence length="76" mass="8860">MYGDREEVTYYLYKLENFGTRIRKQYSTTQLDYHLLIDSQLRVCALLIEQVTTSSSDAHTTPQDGEQLFSFCSLQV</sequence>
<organism evidence="1 2">
    <name type="scientific">Blumeria hordei</name>
    <name type="common">Barley powdery mildew</name>
    <name type="synonym">Blumeria graminis f. sp. hordei</name>
    <dbReference type="NCBI Taxonomy" id="2867405"/>
    <lineage>
        <taxon>Eukaryota</taxon>
        <taxon>Fungi</taxon>
        <taxon>Dikarya</taxon>
        <taxon>Ascomycota</taxon>
        <taxon>Pezizomycotina</taxon>
        <taxon>Leotiomycetes</taxon>
        <taxon>Erysiphales</taxon>
        <taxon>Erysiphaceae</taxon>
        <taxon>Blumeria</taxon>
    </lineage>
</organism>
<name>A0A383V0E7_BLUHO</name>
<dbReference type="Proteomes" id="UP000275772">
    <property type="component" value="Unassembled WGS sequence"/>
</dbReference>
<accession>A0A383V0E7</accession>
<reference evidence="1 2" key="1">
    <citation type="submission" date="2017-11" db="EMBL/GenBank/DDBJ databases">
        <authorList>
            <person name="Kracher B."/>
        </authorList>
    </citation>
    <scope>NUCLEOTIDE SEQUENCE [LARGE SCALE GENOMIC DNA]</scope>
    <source>
        <strain evidence="1 2">RACE1</strain>
    </source>
</reference>
<gene>
    <name evidence="1" type="ORF">BLGHR1_15930</name>
</gene>
<proteinExistence type="predicted"/>
<evidence type="ECO:0000313" key="2">
    <source>
        <dbReference type="Proteomes" id="UP000275772"/>
    </source>
</evidence>
<dbReference type="EMBL" id="UNSH01000072">
    <property type="protein sequence ID" value="SZF05130.1"/>
    <property type="molecule type" value="Genomic_DNA"/>
</dbReference>
<dbReference type="AlphaFoldDB" id="A0A383V0E7"/>
<dbReference type="VEuPathDB" id="FungiDB:BLGHR1_15930"/>
<evidence type="ECO:0000313" key="1">
    <source>
        <dbReference type="EMBL" id="SZF05130.1"/>
    </source>
</evidence>